<feature type="domain" description="AAA+ ATPase" evidence="1">
    <location>
        <begin position="21"/>
        <end position="153"/>
    </location>
</feature>
<organism evidence="2 3">
    <name type="scientific">Kitasatospora gansuensis</name>
    <dbReference type="NCBI Taxonomy" id="258050"/>
    <lineage>
        <taxon>Bacteria</taxon>
        <taxon>Bacillati</taxon>
        <taxon>Actinomycetota</taxon>
        <taxon>Actinomycetes</taxon>
        <taxon>Kitasatosporales</taxon>
        <taxon>Streptomycetaceae</taxon>
        <taxon>Kitasatospora</taxon>
    </lineage>
</organism>
<dbReference type="GO" id="GO:0016887">
    <property type="term" value="F:ATP hydrolysis activity"/>
    <property type="evidence" value="ECO:0007669"/>
    <property type="project" value="InterPro"/>
</dbReference>
<dbReference type="Proteomes" id="UP000573327">
    <property type="component" value="Unassembled WGS sequence"/>
</dbReference>
<reference evidence="2 3" key="1">
    <citation type="submission" date="2020-08" db="EMBL/GenBank/DDBJ databases">
        <title>Sequencing the genomes of 1000 actinobacteria strains.</title>
        <authorList>
            <person name="Klenk H.-P."/>
        </authorList>
    </citation>
    <scope>NUCLEOTIDE SEQUENCE [LARGE SCALE GENOMIC DNA]</scope>
    <source>
        <strain evidence="2 3">DSM 44786</strain>
    </source>
</reference>
<dbReference type="SUPFAM" id="SSF52540">
    <property type="entry name" value="P-loop containing nucleoside triphosphate hydrolases"/>
    <property type="match status" value="1"/>
</dbReference>
<protein>
    <recommendedName>
        <fullName evidence="1">AAA+ ATPase domain-containing protein</fullName>
    </recommendedName>
</protein>
<gene>
    <name evidence="2" type="ORF">F4556_004863</name>
</gene>
<dbReference type="CDD" id="cd00009">
    <property type="entry name" value="AAA"/>
    <property type="match status" value="1"/>
</dbReference>
<dbReference type="Gene3D" id="3.40.50.300">
    <property type="entry name" value="P-loop containing nucleotide triphosphate hydrolases"/>
    <property type="match status" value="1"/>
</dbReference>
<evidence type="ECO:0000313" key="3">
    <source>
        <dbReference type="Proteomes" id="UP000573327"/>
    </source>
</evidence>
<dbReference type="GO" id="GO:0005524">
    <property type="term" value="F:ATP binding"/>
    <property type="evidence" value="ECO:0007669"/>
    <property type="project" value="InterPro"/>
</dbReference>
<accession>A0A7W7SG76</accession>
<evidence type="ECO:0000313" key="2">
    <source>
        <dbReference type="EMBL" id="MBB4949328.1"/>
    </source>
</evidence>
<dbReference type="InterPro" id="IPR027417">
    <property type="entry name" value="P-loop_NTPase"/>
</dbReference>
<dbReference type="EMBL" id="JACHJR010000001">
    <property type="protein sequence ID" value="MBB4949328.1"/>
    <property type="molecule type" value="Genomic_DNA"/>
</dbReference>
<comment type="caution">
    <text evidence="2">The sequence shown here is derived from an EMBL/GenBank/DDBJ whole genome shotgun (WGS) entry which is preliminary data.</text>
</comment>
<dbReference type="AlphaFoldDB" id="A0A7W7SG76"/>
<dbReference type="SMART" id="SM00382">
    <property type="entry name" value="AAA"/>
    <property type="match status" value="1"/>
</dbReference>
<name>A0A7W7SG76_9ACTN</name>
<dbReference type="InterPro" id="IPR011704">
    <property type="entry name" value="ATPase_dyneun-rel_AAA"/>
</dbReference>
<dbReference type="InterPro" id="IPR003593">
    <property type="entry name" value="AAA+_ATPase"/>
</dbReference>
<dbReference type="RefSeq" id="WP_184919582.1">
    <property type="nucleotide sequence ID" value="NZ_JACHJR010000001.1"/>
</dbReference>
<evidence type="ECO:0000259" key="1">
    <source>
        <dbReference type="SMART" id="SM00382"/>
    </source>
</evidence>
<keyword evidence="3" id="KW-1185">Reference proteome</keyword>
<proteinExistence type="predicted"/>
<dbReference type="Pfam" id="PF07728">
    <property type="entry name" value="AAA_5"/>
    <property type="match status" value="1"/>
</dbReference>
<sequence>MQGAVTVSPSQVPELLLGLATVRPVFLWGAPGIGKSSLVREFADSLGLECVSLIGTQLAPEDLIGIPQITPEGRSRFCPPESIARDEPYCLFLDELNAATPDVQKAFYSLILDRRIGSYELPPGSIVIGAGNRSTDGALARPMASALVNRLVHVHLRASATDWLDWAGANGIHPWVVDYLTDRPDHLWSAPPKTEEPFSTPRAWHMLSDSLHSFGPTLDETTLKVLAHGLLTPPHAVAFCGYAKIVRNSYGLDAILKGDARWPHRLEDRDLLYYLADSFRGRLVKELPARKEHASNSLRQTAFRAKTLLVQLAEISVEVAQTVIADGPDGNPVLPAWFLIEAARDLPRLVEARR</sequence>